<reference evidence="3 4" key="1">
    <citation type="submission" date="2018-08" db="EMBL/GenBank/DDBJ databases">
        <title>Aphanomyces genome sequencing and annotation.</title>
        <authorList>
            <person name="Minardi D."/>
            <person name="Oidtmann B."/>
            <person name="Van Der Giezen M."/>
            <person name="Studholme D.J."/>
        </authorList>
    </citation>
    <scope>NUCLEOTIDE SEQUENCE [LARGE SCALE GENOMIC DNA]</scope>
    <source>
        <strain evidence="2 4">FDL457</strain>
        <strain evidence="1 3">Si</strain>
    </source>
</reference>
<dbReference type="Proteomes" id="UP000286510">
    <property type="component" value="Unassembled WGS sequence"/>
</dbReference>
<dbReference type="Proteomes" id="UP000283543">
    <property type="component" value="Unassembled WGS sequence"/>
</dbReference>
<sequence length="50" mass="5522">MGRRHSPPNVVVHAEATLHLHASRKSIQLLFPHLLNNEALTYPNAGNDSP</sequence>
<evidence type="ECO:0000313" key="3">
    <source>
        <dbReference type="Proteomes" id="UP000283543"/>
    </source>
</evidence>
<evidence type="ECO:0000313" key="2">
    <source>
        <dbReference type="EMBL" id="RHZ21983.1"/>
    </source>
</evidence>
<evidence type="ECO:0000313" key="4">
    <source>
        <dbReference type="Proteomes" id="UP000286510"/>
    </source>
</evidence>
<dbReference type="EMBL" id="QUTF01012713">
    <property type="protein sequence ID" value="RHZ21983.1"/>
    <property type="molecule type" value="Genomic_DNA"/>
</dbReference>
<feature type="non-terminal residue" evidence="1">
    <location>
        <position position="50"/>
    </location>
</feature>
<comment type="caution">
    <text evidence="1">The sequence shown here is derived from an EMBL/GenBank/DDBJ whole genome shotgun (WGS) entry which is preliminary data.</text>
</comment>
<evidence type="ECO:0000313" key="1">
    <source>
        <dbReference type="EMBL" id="RHY37674.1"/>
    </source>
</evidence>
<gene>
    <name evidence="2" type="ORF">DYB26_008111</name>
    <name evidence="1" type="ORF">DYB34_013897</name>
</gene>
<protein>
    <submittedName>
        <fullName evidence="1">Uncharacterized protein</fullName>
    </submittedName>
</protein>
<dbReference type="AlphaFoldDB" id="A0A418BDV1"/>
<accession>A0A418BDV1</accession>
<proteinExistence type="predicted"/>
<name>A0A418BDV1_APHAT</name>
<organism evidence="1 3">
    <name type="scientific">Aphanomyces astaci</name>
    <name type="common">Crayfish plague agent</name>
    <dbReference type="NCBI Taxonomy" id="112090"/>
    <lineage>
        <taxon>Eukaryota</taxon>
        <taxon>Sar</taxon>
        <taxon>Stramenopiles</taxon>
        <taxon>Oomycota</taxon>
        <taxon>Saprolegniomycetes</taxon>
        <taxon>Saprolegniales</taxon>
        <taxon>Verrucalvaceae</taxon>
        <taxon>Aphanomyces</taxon>
    </lineage>
</organism>
<dbReference type="EMBL" id="QUTB01011618">
    <property type="protein sequence ID" value="RHY37674.1"/>
    <property type="molecule type" value="Genomic_DNA"/>
</dbReference>